<dbReference type="RefSeq" id="WP_417922488.1">
    <property type="nucleotide sequence ID" value="NZ_JBHSFS010000002.1"/>
</dbReference>
<gene>
    <name evidence="1" type="ORF">ACFPEN_06510</name>
</gene>
<comment type="caution">
    <text evidence="1">The sequence shown here is derived from an EMBL/GenBank/DDBJ whole genome shotgun (WGS) entry which is preliminary data.</text>
</comment>
<evidence type="ECO:0000313" key="2">
    <source>
        <dbReference type="Proteomes" id="UP001595990"/>
    </source>
</evidence>
<keyword evidence="2" id="KW-1185">Reference proteome</keyword>
<name>A0ABV9BEZ1_9ACTN</name>
<proteinExistence type="predicted"/>
<protein>
    <submittedName>
        <fullName evidence="1">Uncharacterized protein</fullName>
    </submittedName>
</protein>
<sequence length="130" mass="14417">MKHYLRQHRHGDVNAVYRPYGKQGADLDEVAVDRLVAGDPPASVTRPERAAAVRRLHGQGLTDSQIAARLGVERVVAWRVRTRMGLPINRERTRSETEAGAPAYLLPHPWISESVIAAHRRTARQNGSAA</sequence>
<accession>A0ABV9BEZ1</accession>
<evidence type="ECO:0000313" key="1">
    <source>
        <dbReference type="EMBL" id="MFC4512583.1"/>
    </source>
</evidence>
<dbReference type="EMBL" id="JBHSFS010000002">
    <property type="protein sequence ID" value="MFC4512583.1"/>
    <property type="molecule type" value="Genomic_DNA"/>
</dbReference>
<reference evidence="2" key="1">
    <citation type="journal article" date="2019" name="Int. J. Syst. Evol. Microbiol.">
        <title>The Global Catalogue of Microorganisms (GCM) 10K type strain sequencing project: providing services to taxonomists for standard genome sequencing and annotation.</title>
        <authorList>
            <consortium name="The Broad Institute Genomics Platform"/>
            <consortium name="The Broad Institute Genome Sequencing Center for Infectious Disease"/>
            <person name="Wu L."/>
            <person name="Ma J."/>
        </authorList>
    </citation>
    <scope>NUCLEOTIDE SEQUENCE [LARGE SCALE GENOMIC DNA]</scope>
    <source>
        <strain evidence="2">CECT 8064</strain>
    </source>
</reference>
<dbReference type="Proteomes" id="UP001595990">
    <property type="component" value="Unassembled WGS sequence"/>
</dbReference>
<organism evidence="1 2">
    <name type="scientific">Streptomyces ehimensis</name>
    <dbReference type="NCBI Taxonomy" id="68195"/>
    <lineage>
        <taxon>Bacteria</taxon>
        <taxon>Bacillati</taxon>
        <taxon>Actinomycetota</taxon>
        <taxon>Actinomycetes</taxon>
        <taxon>Kitasatosporales</taxon>
        <taxon>Streptomycetaceae</taxon>
        <taxon>Streptomyces</taxon>
    </lineage>
</organism>